<dbReference type="Proteomes" id="UP000324585">
    <property type="component" value="Unassembled WGS sequence"/>
</dbReference>
<organism evidence="2 3">
    <name type="scientific">Porphyridium purpureum</name>
    <name type="common">Red alga</name>
    <name type="synonym">Porphyridium cruentum</name>
    <dbReference type="NCBI Taxonomy" id="35688"/>
    <lineage>
        <taxon>Eukaryota</taxon>
        <taxon>Rhodophyta</taxon>
        <taxon>Bangiophyceae</taxon>
        <taxon>Porphyridiales</taxon>
        <taxon>Porphyridiaceae</taxon>
        <taxon>Porphyridium</taxon>
    </lineage>
</organism>
<reference evidence="3" key="1">
    <citation type="journal article" date="2019" name="Nat. Commun.">
        <title>Expansion of phycobilisome linker gene families in mesophilic red algae.</title>
        <authorList>
            <person name="Lee J."/>
            <person name="Kim D."/>
            <person name="Bhattacharya D."/>
            <person name="Yoon H.S."/>
        </authorList>
    </citation>
    <scope>NUCLEOTIDE SEQUENCE [LARGE SCALE GENOMIC DNA]</scope>
    <source>
        <strain evidence="3">CCMP 1328</strain>
    </source>
</reference>
<keyword evidence="3" id="KW-1185">Reference proteome</keyword>
<sequence length="170" mass="18353">MVSTGGEGLPRDHKFVTHGLPSLNGAPGEKRKGFAAEMATKMPSGRPTKPHTGAAASQLMAGQVSKTPPCCVVNKDTSETSAGACELLFHVIDSNPKDLEYCRPPKFQSSLAPIPELDDESIDRDSPCCPCPSQRRKMARERALYPDAFARICGHTPAPNMTRPAQQTHR</sequence>
<gene>
    <name evidence="2" type="ORF">FVE85_8726</name>
</gene>
<proteinExistence type="predicted"/>
<name>A0A5J4YP32_PORPP</name>
<feature type="region of interest" description="Disordered" evidence="1">
    <location>
        <begin position="1"/>
        <end position="29"/>
    </location>
</feature>
<dbReference type="AlphaFoldDB" id="A0A5J4YP32"/>
<evidence type="ECO:0000256" key="1">
    <source>
        <dbReference type="SAM" id="MobiDB-lite"/>
    </source>
</evidence>
<comment type="caution">
    <text evidence="2">The sequence shown here is derived from an EMBL/GenBank/DDBJ whole genome shotgun (WGS) entry which is preliminary data.</text>
</comment>
<dbReference type="EMBL" id="VRMN01000007">
    <property type="protein sequence ID" value="KAA8493281.1"/>
    <property type="molecule type" value="Genomic_DNA"/>
</dbReference>
<protein>
    <submittedName>
        <fullName evidence="2">Uncharacterized protein</fullName>
    </submittedName>
</protein>
<evidence type="ECO:0000313" key="2">
    <source>
        <dbReference type="EMBL" id="KAA8493281.1"/>
    </source>
</evidence>
<evidence type="ECO:0000313" key="3">
    <source>
        <dbReference type="Proteomes" id="UP000324585"/>
    </source>
</evidence>
<accession>A0A5J4YP32</accession>